<proteinExistence type="predicted"/>
<accession>A0A183TEZ4</accession>
<dbReference type="EMBL" id="UYSU01039547">
    <property type="protein sequence ID" value="VDM01428.1"/>
    <property type="molecule type" value="Genomic_DNA"/>
</dbReference>
<dbReference type="Proteomes" id="UP000275846">
    <property type="component" value="Unassembled WGS sequence"/>
</dbReference>
<organism evidence="3">
    <name type="scientific">Schistocephalus solidus</name>
    <name type="common">Tapeworm</name>
    <dbReference type="NCBI Taxonomy" id="70667"/>
    <lineage>
        <taxon>Eukaryota</taxon>
        <taxon>Metazoa</taxon>
        <taxon>Spiralia</taxon>
        <taxon>Lophotrochozoa</taxon>
        <taxon>Platyhelminthes</taxon>
        <taxon>Cestoda</taxon>
        <taxon>Eucestoda</taxon>
        <taxon>Diphyllobothriidea</taxon>
        <taxon>Diphyllobothriidae</taxon>
        <taxon>Schistocephalus</taxon>
    </lineage>
</organism>
<dbReference type="OrthoDB" id="2099265at2759"/>
<dbReference type="AlphaFoldDB" id="A0A183TEZ4"/>
<protein>
    <submittedName>
        <fullName evidence="3">PRP1_N domain-containing protein</fullName>
    </submittedName>
</protein>
<sequence length="150" mass="16533">MDDDIMAINDSDTDGQAIIASITTPSVQALRYISTNDQINRMRAHSPGGNPAATIGSGPGREYSLFDKLNTMSRVRRRKQEADELAAEARQAMEDPLHPIQPEIGPVGYQLTEGEECSMIEPFSKVSTCPAPLPTFFGKWDKVYPSQFDN</sequence>
<reference evidence="3" key="1">
    <citation type="submission" date="2016-06" db="UniProtKB">
        <authorList>
            <consortium name="WormBaseParasite"/>
        </authorList>
    </citation>
    <scope>IDENTIFICATION</scope>
</reference>
<reference evidence="1 2" key="2">
    <citation type="submission" date="2018-11" db="EMBL/GenBank/DDBJ databases">
        <authorList>
            <consortium name="Pathogen Informatics"/>
        </authorList>
    </citation>
    <scope>NUCLEOTIDE SEQUENCE [LARGE SCALE GENOMIC DNA]</scope>
    <source>
        <strain evidence="1 2">NST_G2</strain>
    </source>
</reference>
<keyword evidence="2" id="KW-1185">Reference proteome</keyword>
<evidence type="ECO:0000313" key="2">
    <source>
        <dbReference type="Proteomes" id="UP000275846"/>
    </source>
</evidence>
<dbReference type="WBParaSite" id="SSLN_0001560601-mRNA-1">
    <property type="protein sequence ID" value="SSLN_0001560601-mRNA-1"/>
    <property type="gene ID" value="SSLN_0001560601"/>
</dbReference>
<evidence type="ECO:0000313" key="3">
    <source>
        <dbReference type="WBParaSite" id="SSLN_0001560601-mRNA-1"/>
    </source>
</evidence>
<name>A0A183TEZ4_SCHSO</name>
<gene>
    <name evidence="1" type="ORF">SSLN_LOCUS15042</name>
</gene>
<evidence type="ECO:0000313" key="1">
    <source>
        <dbReference type="EMBL" id="VDM01428.1"/>
    </source>
</evidence>